<reference evidence="1" key="1">
    <citation type="submission" date="2020-02" db="EMBL/GenBank/DDBJ databases">
        <authorList>
            <person name="Meier V. D."/>
        </authorList>
    </citation>
    <scope>NUCLEOTIDE SEQUENCE</scope>
    <source>
        <strain evidence="1">AVDCRST_MAG25</strain>
    </source>
</reference>
<gene>
    <name evidence="1" type="ORF">AVDCRST_MAG25-2132</name>
</gene>
<proteinExistence type="predicted"/>
<evidence type="ECO:0000313" key="1">
    <source>
        <dbReference type="EMBL" id="CAA9472321.1"/>
    </source>
</evidence>
<sequence>MLISSTVAGLAGSGASAVVVLNGARRAATLHGVVRAGRARSE</sequence>
<accession>A0A6J4RF86</accession>
<dbReference type="EMBL" id="CADCVI010000134">
    <property type="protein sequence ID" value="CAA9472321.1"/>
    <property type="molecule type" value="Genomic_DNA"/>
</dbReference>
<dbReference type="AlphaFoldDB" id="A0A6J4RF86"/>
<name>A0A6J4RF86_9ACTN</name>
<organism evidence="1">
    <name type="scientific">uncultured Rubrobacteraceae bacterium</name>
    <dbReference type="NCBI Taxonomy" id="349277"/>
    <lineage>
        <taxon>Bacteria</taxon>
        <taxon>Bacillati</taxon>
        <taxon>Actinomycetota</taxon>
        <taxon>Rubrobacteria</taxon>
        <taxon>Rubrobacterales</taxon>
        <taxon>Rubrobacteraceae</taxon>
        <taxon>environmental samples</taxon>
    </lineage>
</organism>
<protein>
    <submittedName>
        <fullName evidence="1">Uncharacterized protein</fullName>
    </submittedName>
</protein>